<evidence type="ECO:0000256" key="6">
    <source>
        <dbReference type="PIRSR" id="PIRSR602081-1"/>
    </source>
</evidence>
<dbReference type="EMBL" id="CP002691">
    <property type="protein sequence ID" value="AEE48749.1"/>
    <property type="molecule type" value="Genomic_DNA"/>
</dbReference>
<evidence type="ECO:0000256" key="4">
    <source>
        <dbReference type="ARBA" id="ARBA00022827"/>
    </source>
</evidence>
<evidence type="ECO:0000313" key="11">
    <source>
        <dbReference type="Proteomes" id="UP000008461"/>
    </source>
</evidence>
<dbReference type="InterPro" id="IPR005101">
    <property type="entry name" value="Cryptochr/Photolyase_FAD-bd"/>
</dbReference>
<feature type="binding site" evidence="6">
    <location>
        <position position="240"/>
    </location>
    <ligand>
        <name>FAD</name>
        <dbReference type="ChEBI" id="CHEBI:57692"/>
    </ligand>
</feature>
<dbReference type="PANTHER" id="PTHR11455">
    <property type="entry name" value="CRYPTOCHROME"/>
    <property type="match status" value="1"/>
</dbReference>
<keyword evidence="5 8" id="KW-0157">Chromophore</keyword>
<keyword evidence="4 6" id="KW-0274">FAD</keyword>
<proteinExistence type="inferred from homology"/>
<dbReference type="SUPFAM" id="SSF48173">
    <property type="entry name" value="Cryptochrome/photolyase FAD-binding domain"/>
    <property type="match status" value="1"/>
</dbReference>
<dbReference type="Pfam" id="PF03441">
    <property type="entry name" value="FAD_binding_7"/>
    <property type="match status" value="1"/>
</dbReference>
<dbReference type="SUPFAM" id="SSF52425">
    <property type="entry name" value="Cryptochrome/photolyase, N-terminal domain"/>
    <property type="match status" value="1"/>
</dbReference>
<evidence type="ECO:0000313" key="10">
    <source>
        <dbReference type="EMBL" id="AEE48749.1"/>
    </source>
</evidence>
<name>F4L528_HALH1</name>
<dbReference type="Pfam" id="PF00875">
    <property type="entry name" value="DNA_photolyase"/>
    <property type="match status" value="1"/>
</dbReference>
<evidence type="ECO:0000259" key="9">
    <source>
        <dbReference type="PROSITE" id="PS51645"/>
    </source>
</evidence>
<dbReference type="InterPro" id="IPR036134">
    <property type="entry name" value="Crypto/Photolyase_FAD-like_sf"/>
</dbReference>
<feature type="binding site" evidence="6">
    <location>
        <begin position="253"/>
        <end position="257"/>
    </location>
    <ligand>
        <name>FAD</name>
        <dbReference type="ChEBI" id="CHEBI:57692"/>
    </ligand>
</feature>
<comment type="similarity">
    <text evidence="1 8">Belongs to the DNA photolyase class-1 family.</text>
</comment>
<reference evidence="10 11" key="1">
    <citation type="journal article" date="2011" name="Stand. Genomic Sci.">
        <title>Complete genome sequence of Haliscomenobacter hydrossis type strain (O).</title>
        <authorList>
            <consortium name="US DOE Joint Genome Institute (JGI-PGF)"/>
            <person name="Daligault H."/>
            <person name="Lapidus A."/>
            <person name="Zeytun A."/>
            <person name="Nolan M."/>
            <person name="Lucas S."/>
            <person name="Del Rio T.G."/>
            <person name="Tice H."/>
            <person name="Cheng J.F."/>
            <person name="Tapia R."/>
            <person name="Han C."/>
            <person name="Goodwin L."/>
            <person name="Pitluck S."/>
            <person name="Liolios K."/>
            <person name="Pagani I."/>
            <person name="Ivanova N."/>
            <person name="Huntemann M."/>
            <person name="Mavromatis K."/>
            <person name="Mikhailova N."/>
            <person name="Pati A."/>
            <person name="Chen A."/>
            <person name="Palaniappan K."/>
            <person name="Land M."/>
            <person name="Hauser L."/>
            <person name="Brambilla E.M."/>
            <person name="Rohde M."/>
            <person name="Verbarg S."/>
            <person name="Goker M."/>
            <person name="Bristow J."/>
            <person name="Eisen J.A."/>
            <person name="Markowitz V."/>
            <person name="Hugenholtz P."/>
            <person name="Kyrpides N.C."/>
            <person name="Klenk H.P."/>
            <person name="Woyke T."/>
        </authorList>
    </citation>
    <scope>NUCLEOTIDE SEQUENCE [LARGE SCALE GENOMIC DNA]</scope>
    <source>
        <strain evidence="11">ATCC 27775 / DSM 1100 / LMG 10767 / O</strain>
    </source>
</reference>
<protein>
    <recommendedName>
        <fullName evidence="2 8">Cryptochrome DASH</fullName>
    </recommendedName>
</protein>
<dbReference type="Gene3D" id="1.25.40.80">
    <property type="match status" value="1"/>
</dbReference>
<dbReference type="PANTHER" id="PTHR11455:SF22">
    <property type="entry name" value="CRYPTOCHROME DASH"/>
    <property type="match status" value="1"/>
</dbReference>
<dbReference type="InterPro" id="IPR014729">
    <property type="entry name" value="Rossmann-like_a/b/a_fold"/>
</dbReference>
<dbReference type="GO" id="GO:0071949">
    <property type="term" value="F:FAD binding"/>
    <property type="evidence" value="ECO:0007669"/>
    <property type="project" value="TreeGrafter"/>
</dbReference>
<feature type="domain" description="Photolyase/cryptochrome alpha/beta" evidence="9">
    <location>
        <begin position="5"/>
        <end position="140"/>
    </location>
</feature>
<dbReference type="eggNOG" id="COG0415">
    <property type="taxonomic scope" value="Bacteria"/>
</dbReference>
<feature type="binding site" evidence="6">
    <location>
        <begin position="293"/>
        <end position="300"/>
    </location>
    <ligand>
        <name>FAD</name>
        <dbReference type="ChEBI" id="CHEBI:57692"/>
    </ligand>
</feature>
<gene>
    <name evidence="10" type="ordered locus">Halhy_0844</name>
</gene>
<dbReference type="PROSITE" id="PS51645">
    <property type="entry name" value="PHR_CRY_ALPHA_BETA"/>
    <property type="match status" value="1"/>
</dbReference>
<dbReference type="RefSeq" id="WP_013763309.1">
    <property type="nucleotide sequence ID" value="NC_015510.1"/>
</dbReference>
<feature type="site" description="Electron transfer via tryptophanyl radical" evidence="7">
    <location>
        <position position="378"/>
    </location>
</feature>
<evidence type="ECO:0000256" key="3">
    <source>
        <dbReference type="ARBA" id="ARBA00022630"/>
    </source>
</evidence>
<dbReference type="Gene3D" id="3.40.50.620">
    <property type="entry name" value="HUPs"/>
    <property type="match status" value="1"/>
</dbReference>
<dbReference type="GO" id="GO:0003677">
    <property type="term" value="F:DNA binding"/>
    <property type="evidence" value="ECO:0007669"/>
    <property type="project" value="TreeGrafter"/>
</dbReference>
<accession>F4L528</accession>
<dbReference type="Gene3D" id="1.10.579.10">
    <property type="entry name" value="DNA Cyclobutane Dipyrimidine Photolyase, subunit A, domain 3"/>
    <property type="match status" value="1"/>
</dbReference>
<dbReference type="GO" id="GO:0003904">
    <property type="term" value="F:deoxyribodipyrimidine photo-lyase activity"/>
    <property type="evidence" value="ECO:0007669"/>
    <property type="project" value="TreeGrafter"/>
</dbReference>
<feature type="binding site" evidence="6">
    <location>
        <begin position="391"/>
        <end position="393"/>
    </location>
    <ligand>
        <name>FAD</name>
        <dbReference type="ChEBI" id="CHEBI:57692"/>
    </ligand>
</feature>
<dbReference type="InterPro" id="IPR002081">
    <property type="entry name" value="Cryptochrome/DNA_photolyase_1"/>
</dbReference>
<dbReference type="KEGG" id="hhy:Halhy_0844"/>
<keyword evidence="3 6" id="KW-0285">Flavoprotein</keyword>
<dbReference type="STRING" id="760192.Halhy_0844"/>
<dbReference type="HOGENOM" id="CLU_010348_6_2_10"/>
<keyword evidence="11" id="KW-1185">Reference proteome</keyword>
<evidence type="ECO:0000256" key="8">
    <source>
        <dbReference type="RuleBase" id="RU367151"/>
    </source>
</evidence>
<dbReference type="InterPro" id="IPR014133">
    <property type="entry name" value="Cry_DASH"/>
</dbReference>
<reference key="2">
    <citation type="submission" date="2011-04" db="EMBL/GenBank/DDBJ databases">
        <title>Complete sequence of chromosome of Haliscomenobacter hydrossis DSM 1100.</title>
        <authorList>
            <consortium name="US DOE Joint Genome Institute (JGI-PGF)"/>
            <person name="Lucas S."/>
            <person name="Han J."/>
            <person name="Lapidus A."/>
            <person name="Bruce D."/>
            <person name="Goodwin L."/>
            <person name="Pitluck S."/>
            <person name="Peters L."/>
            <person name="Kyrpides N."/>
            <person name="Mavromatis K."/>
            <person name="Ivanova N."/>
            <person name="Ovchinnikova G."/>
            <person name="Pagani I."/>
            <person name="Daligault H."/>
            <person name="Detter J.C."/>
            <person name="Han C."/>
            <person name="Land M."/>
            <person name="Hauser L."/>
            <person name="Markowitz V."/>
            <person name="Cheng J.-F."/>
            <person name="Hugenholtz P."/>
            <person name="Woyke T."/>
            <person name="Wu D."/>
            <person name="Verbarg S."/>
            <person name="Frueling A."/>
            <person name="Brambilla E."/>
            <person name="Klenk H.-P."/>
            <person name="Eisen J.A."/>
        </authorList>
    </citation>
    <scope>NUCLEOTIDE SEQUENCE</scope>
    <source>
        <strain>DSM 1100</strain>
    </source>
</reference>
<organism evidence="10 11">
    <name type="scientific">Haliscomenobacter hydrossis (strain ATCC 27775 / DSM 1100 / LMG 10767 / O)</name>
    <dbReference type="NCBI Taxonomy" id="760192"/>
    <lineage>
        <taxon>Bacteria</taxon>
        <taxon>Pseudomonadati</taxon>
        <taxon>Bacteroidota</taxon>
        <taxon>Saprospiria</taxon>
        <taxon>Saprospirales</taxon>
        <taxon>Haliscomenobacteraceae</taxon>
        <taxon>Haliscomenobacter</taxon>
    </lineage>
</organism>
<dbReference type="InterPro" id="IPR036155">
    <property type="entry name" value="Crypto/Photolyase_N_sf"/>
</dbReference>
<dbReference type="GO" id="GO:0000719">
    <property type="term" value="P:photoreactive repair"/>
    <property type="evidence" value="ECO:0007669"/>
    <property type="project" value="TreeGrafter"/>
</dbReference>
<dbReference type="AlphaFoldDB" id="F4L528"/>
<dbReference type="NCBIfam" id="TIGR02765">
    <property type="entry name" value="crypto_DASH"/>
    <property type="match status" value="1"/>
</dbReference>
<dbReference type="OrthoDB" id="9772484at2"/>
<feature type="site" description="Electron transfer via tryptophanyl radical" evidence="7">
    <location>
        <position position="401"/>
    </location>
</feature>
<sequence>MTMKRRAIVWFRQDLRLHDNEALQDALRNAYEVIPVFIFDERTFKGKTSFGFPKTGKYRAQFIIESVADLRQSLRKLNSDLIVRVGKTEDILFSMAKECKTSWIFCNRERTAEEARIQDELENRLWSIGQEMRYNRGKMLYYTADLPFPIQHTPDVFTQFRKEVERIVPVREPLSKPDRTFNPLSFEFPAGDIPSLEELGHNVDDFAKDPRAVLSFKGGETEGIKRLQYYLWETDLIKNYKETRNGLLGGDYSSKLSPWLAQGCLSPKLIYHELKKYEAQRGANESTYWLFFELLWRDFFRFMGKKYGNKIFQIGGTRGQADPRWTENPQVLQKWIDGTTGVPFIDANMLELKHTGFMSNRGRQNVASFLVKDLNINWQMGAEYFESILIDYDVCSNWGNWNYIAGVGSDPREDRYFNTLTQAKRYDPHGDYVKHWLPELADLPADKVHESEVI</sequence>
<feature type="site" description="Electron transfer via tryptophanyl radical" evidence="7">
    <location>
        <position position="325"/>
    </location>
</feature>
<comment type="cofactor">
    <cofactor evidence="8">
        <name>(6R)-5,10-methylene-5,6,7,8-tetrahydrofolate</name>
        <dbReference type="ChEBI" id="CHEBI:15636"/>
    </cofactor>
    <text evidence="8">Binds 1 5,10-methenyltetrahydrofolate (MTHF) per subunit.</text>
</comment>
<evidence type="ECO:0000256" key="1">
    <source>
        <dbReference type="ARBA" id="ARBA00005862"/>
    </source>
</evidence>
<evidence type="ECO:0000256" key="7">
    <source>
        <dbReference type="PIRSR" id="PIRSR602081-2"/>
    </source>
</evidence>
<dbReference type="InterPro" id="IPR006050">
    <property type="entry name" value="DNA_photolyase_N"/>
</dbReference>
<evidence type="ECO:0000256" key="2">
    <source>
        <dbReference type="ARBA" id="ARBA00017881"/>
    </source>
</evidence>
<comment type="cofactor">
    <cofactor evidence="6 8">
        <name>FAD</name>
        <dbReference type="ChEBI" id="CHEBI:57692"/>
    </cofactor>
    <text evidence="6 8">Binds 1 FAD per subunit.</text>
</comment>
<comment type="function">
    <text evidence="8">May have a photoreceptor function.</text>
</comment>
<dbReference type="Proteomes" id="UP000008461">
    <property type="component" value="Chromosome"/>
</dbReference>
<evidence type="ECO:0000256" key="5">
    <source>
        <dbReference type="ARBA" id="ARBA00022991"/>
    </source>
</evidence>
<dbReference type="PRINTS" id="PR00147">
    <property type="entry name" value="DNAPHOTLYASE"/>
</dbReference>